<dbReference type="SUPFAM" id="SSF56219">
    <property type="entry name" value="DNase I-like"/>
    <property type="match status" value="1"/>
</dbReference>
<evidence type="ECO:0000313" key="2">
    <source>
        <dbReference type="Ensembl" id="ENSONIP00000071297.1"/>
    </source>
</evidence>
<dbReference type="PROSITE" id="PS50878">
    <property type="entry name" value="RT_POL"/>
    <property type="match status" value="1"/>
</dbReference>
<evidence type="ECO:0000259" key="1">
    <source>
        <dbReference type="PROSITE" id="PS50878"/>
    </source>
</evidence>
<sequence>MRWAFTIGDPRCLGPYSGLKQRCLLPVYPTSSEHAHRTLLYWPLRRRDAREGGVNINNLQLLPATTDGQRINLALLNTRSVSNKTHVLRDFFDTYKLDIMLLTETWLRDGEVAPLLDLCPTDASFFSSPRLSGRGGGVASIIKSCFKCKQIQSPGVFTSFESQLLILNCPMVLIIVIYRPPKYNDLFISEFSDFLTCFIVHYERILIVGDFNIHLCCEDKPLAKDFLNIIDSLNFTQLMSGPTRMGHTLDLVLGYGLNISMTENCLLPILDHSAILFDILIPKSPAFERGKLPLRSSRFISPEALLGVKLHLPEVSDPIFTQGLCVDSLTVNLNNTLLELLDSVAPVKKLKCQKKNPMPWLNEELLNLRRNCRKAERHWRSSRLEVFLRAWKDSLTSFQSAMSTAKANYFSNLIMSHKHNSKLLFNTVSQLTESKSTLCCSNLMAHDFLVFFSDRADTLRNQIIPSSGSLSDYSDVLPVAADKLFSDFKVISLSELTKVVKAARSTTCSLDPLPAWAIKELWSTLGPYILFLLNISLMTGVFPECYKSGVVVPILKKPGLDVDMVANYRPISHLSFLSKVFEKVVFKQLTEHLSTNNLYEPFQSAFRPNHSTETALLKVVNDLLVHADNDRTSVLLLLDLSAAFDTVDHGILLDRLEHFIGITGNVLSWLRSYLSGRSQTVNFNNVLSETCVVRHGVPQGSVLGPLLFSMYLSPLGALLRSFKVTFHCYADDLQLYVPLIIGNCTEISNLESCLSAIKGWLSDNFLCLNTDKTELMVIGPPKFQHSSQNFTLRIDDRVITCRDKVKNLGVWFDTVLSFESHIKEITKTAFYHLRNIARIRQVLSNDTAEILVHAFVSSRIDYCNALFSGLPKKSFKGLQMVQNAAARILTRTGKFEHISPVLYSLHWLPCPVRADFKVLLLTYKALNGLAPSYLSDLLHRYIPSRALRSQDSGLLKVPKARKKKIGERAFSFRAPVLWNNLPQDIRQACSVEVFKAKLKTHLFTLSYMS</sequence>
<dbReference type="Gene3D" id="3.60.10.10">
    <property type="entry name" value="Endonuclease/exonuclease/phosphatase"/>
    <property type="match status" value="1"/>
</dbReference>
<reference evidence="2" key="2">
    <citation type="submission" date="2025-08" db="UniProtKB">
        <authorList>
            <consortium name="Ensembl"/>
        </authorList>
    </citation>
    <scope>IDENTIFICATION</scope>
</reference>
<dbReference type="Proteomes" id="UP000005207">
    <property type="component" value="Linkage group LG14"/>
</dbReference>
<dbReference type="CDD" id="cd01650">
    <property type="entry name" value="RT_nLTR_like"/>
    <property type="match status" value="1"/>
</dbReference>
<dbReference type="GO" id="GO:0003824">
    <property type="term" value="F:catalytic activity"/>
    <property type="evidence" value="ECO:0007669"/>
    <property type="project" value="InterPro"/>
</dbReference>
<reference evidence="2" key="3">
    <citation type="submission" date="2025-09" db="UniProtKB">
        <authorList>
            <consortium name="Ensembl"/>
        </authorList>
    </citation>
    <scope>IDENTIFICATION</scope>
</reference>
<accession>A0A669EJL3</accession>
<dbReference type="PANTHER" id="PTHR33332">
    <property type="entry name" value="REVERSE TRANSCRIPTASE DOMAIN-CONTAINING PROTEIN"/>
    <property type="match status" value="1"/>
</dbReference>
<evidence type="ECO:0000313" key="3">
    <source>
        <dbReference type="Proteomes" id="UP000005207"/>
    </source>
</evidence>
<keyword evidence="3" id="KW-1185">Reference proteome</keyword>
<dbReference type="OMA" id="CTCINES"/>
<dbReference type="InterPro" id="IPR005135">
    <property type="entry name" value="Endo/exonuclease/phosphatase"/>
</dbReference>
<protein>
    <recommendedName>
        <fullName evidence="1">Reverse transcriptase domain-containing protein</fullName>
    </recommendedName>
</protein>
<dbReference type="InParanoid" id="A0A669EJL3"/>
<dbReference type="Pfam" id="PF03372">
    <property type="entry name" value="Exo_endo_phos"/>
    <property type="match status" value="1"/>
</dbReference>
<dbReference type="Ensembl" id="ENSONIT00000046897.1">
    <property type="protein sequence ID" value="ENSONIP00000071297.1"/>
    <property type="gene ID" value="ENSONIG00000041340.1"/>
</dbReference>
<dbReference type="SUPFAM" id="SSF56672">
    <property type="entry name" value="DNA/RNA polymerases"/>
    <property type="match status" value="1"/>
</dbReference>
<dbReference type="Pfam" id="PF00078">
    <property type="entry name" value="RVT_1"/>
    <property type="match status" value="1"/>
</dbReference>
<name>A0A669EJL3_ORENI</name>
<feature type="domain" description="Reverse transcriptase" evidence="1">
    <location>
        <begin position="535"/>
        <end position="816"/>
    </location>
</feature>
<dbReference type="InterPro" id="IPR036691">
    <property type="entry name" value="Endo/exonu/phosph_ase_sf"/>
</dbReference>
<organism evidence="2 3">
    <name type="scientific">Oreochromis niloticus</name>
    <name type="common">Nile tilapia</name>
    <name type="synonym">Tilapia nilotica</name>
    <dbReference type="NCBI Taxonomy" id="8128"/>
    <lineage>
        <taxon>Eukaryota</taxon>
        <taxon>Metazoa</taxon>
        <taxon>Chordata</taxon>
        <taxon>Craniata</taxon>
        <taxon>Vertebrata</taxon>
        <taxon>Euteleostomi</taxon>
        <taxon>Actinopterygii</taxon>
        <taxon>Neopterygii</taxon>
        <taxon>Teleostei</taxon>
        <taxon>Neoteleostei</taxon>
        <taxon>Acanthomorphata</taxon>
        <taxon>Ovalentaria</taxon>
        <taxon>Cichlomorphae</taxon>
        <taxon>Cichliformes</taxon>
        <taxon>Cichlidae</taxon>
        <taxon>African cichlids</taxon>
        <taxon>Pseudocrenilabrinae</taxon>
        <taxon>Oreochromini</taxon>
        <taxon>Oreochromis</taxon>
    </lineage>
</organism>
<dbReference type="GeneTree" id="ENSGT01010000222343"/>
<reference evidence="3" key="1">
    <citation type="submission" date="2012-01" db="EMBL/GenBank/DDBJ databases">
        <title>The Genome Sequence of Oreochromis niloticus (Nile Tilapia).</title>
        <authorList>
            <consortium name="Broad Institute Genome Assembly Team"/>
            <consortium name="Broad Institute Sequencing Platform"/>
            <person name="Di Palma F."/>
            <person name="Johnson J."/>
            <person name="Lander E.S."/>
            <person name="Lindblad-Toh K."/>
        </authorList>
    </citation>
    <scope>NUCLEOTIDE SEQUENCE [LARGE SCALE GENOMIC DNA]</scope>
</reference>
<dbReference type="InterPro" id="IPR043502">
    <property type="entry name" value="DNA/RNA_pol_sf"/>
</dbReference>
<dbReference type="InterPro" id="IPR000477">
    <property type="entry name" value="RT_dom"/>
</dbReference>
<dbReference type="AlphaFoldDB" id="A0A669EJL3"/>
<proteinExistence type="predicted"/>